<evidence type="ECO:0000313" key="6">
    <source>
        <dbReference type="EMBL" id="THD24701.1"/>
    </source>
</evidence>
<dbReference type="AlphaFoldDB" id="A0A4E0RE50"/>
<evidence type="ECO:0000313" key="7">
    <source>
        <dbReference type="Proteomes" id="UP000230066"/>
    </source>
</evidence>
<evidence type="ECO:0000259" key="5">
    <source>
        <dbReference type="PROSITE" id="PS51634"/>
    </source>
</evidence>
<reference evidence="6" key="1">
    <citation type="submission" date="2019-03" db="EMBL/GenBank/DDBJ databases">
        <title>Improved annotation for the trematode Fasciola hepatica.</title>
        <authorList>
            <person name="Choi Y.-J."/>
            <person name="Martin J."/>
            <person name="Mitreva M."/>
        </authorList>
    </citation>
    <scope>NUCLEOTIDE SEQUENCE [LARGE SCALE GENOMIC DNA]</scope>
</reference>
<dbReference type="Pfam" id="PF03638">
    <property type="entry name" value="TCR"/>
    <property type="match status" value="2"/>
</dbReference>
<evidence type="ECO:0000256" key="2">
    <source>
        <dbReference type="ARBA" id="ARBA00007267"/>
    </source>
</evidence>
<dbReference type="SMART" id="SM01114">
    <property type="entry name" value="CXC"/>
    <property type="match status" value="2"/>
</dbReference>
<feature type="region of interest" description="Disordered" evidence="4">
    <location>
        <begin position="581"/>
        <end position="602"/>
    </location>
</feature>
<dbReference type="GO" id="GO:0005634">
    <property type="term" value="C:nucleus"/>
    <property type="evidence" value="ECO:0007669"/>
    <property type="project" value="UniProtKB-SubCell"/>
</dbReference>
<gene>
    <name evidence="6" type="ORF">D915_004252</name>
</gene>
<evidence type="ECO:0000256" key="3">
    <source>
        <dbReference type="ARBA" id="ARBA00023242"/>
    </source>
</evidence>
<evidence type="ECO:0000256" key="1">
    <source>
        <dbReference type="ARBA" id="ARBA00004123"/>
    </source>
</evidence>
<comment type="caution">
    <text evidence="6">The sequence shown here is derived from an EMBL/GenBank/DDBJ whole genome shotgun (WGS) entry which is preliminary data.</text>
</comment>
<comment type="similarity">
    <text evidence="2">Belongs to the lin-54 family.</text>
</comment>
<feature type="compositionally biased region" description="Low complexity" evidence="4">
    <location>
        <begin position="778"/>
        <end position="790"/>
    </location>
</feature>
<protein>
    <submittedName>
        <fullName evidence="6">Protein lin-54</fullName>
    </submittedName>
</protein>
<dbReference type="InterPro" id="IPR033467">
    <property type="entry name" value="Tesmin/TSO1-like_CXC"/>
</dbReference>
<accession>A0A4E0RE50</accession>
<dbReference type="InterPro" id="IPR005172">
    <property type="entry name" value="CRC"/>
</dbReference>
<dbReference type="PROSITE" id="PS51634">
    <property type="entry name" value="CRC"/>
    <property type="match status" value="1"/>
</dbReference>
<proteinExistence type="inferred from homology"/>
<dbReference type="GO" id="GO:0006355">
    <property type="term" value="P:regulation of DNA-templated transcription"/>
    <property type="evidence" value="ECO:0007669"/>
    <property type="project" value="TreeGrafter"/>
</dbReference>
<dbReference type="Proteomes" id="UP000230066">
    <property type="component" value="Unassembled WGS sequence"/>
</dbReference>
<keyword evidence="3" id="KW-0539">Nucleus</keyword>
<feature type="compositionally biased region" description="Basic residues" evidence="4">
    <location>
        <begin position="170"/>
        <end position="185"/>
    </location>
</feature>
<comment type="subcellular location">
    <subcellularLocation>
        <location evidence="1">Nucleus</location>
    </subcellularLocation>
</comment>
<dbReference type="PANTHER" id="PTHR12446:SF34">
    <property type="entry name" value="PROTEIN LIN-54 HOMOLOG"/>
    <property type="match status" value="1"/>
</dbReference>
<organism evidence="6 7">
    <name type="scientific">Fasciola hepatica</name>
    <name type="common">Liver fluke</name>
    <dbReference type="NCBI Taxonomy" id="6192"/>
    <lineage>
        <taxon>Eukaryota</taxon>
        <taxon>Metazoa</taxon>
        <taxon>Spiralia</taxon>
        <taxon>Lophotrochozoa</taxon>
        <taxon>Platyhelminthes</taxon>
        <taxon>Trematoda</taxon>
        <taxon>Digenea</taxon>
        <taxon>Plagiorchiida</taxon>
        <taxon>Echinostomata</taxon>
        <taxon>Echinostomatoidea</taxon>
        <taxon>Fasciolidae</taxon>
        <taxon>Fasciola</taxon>
    </lineage>
</organism>
<dbReference type="EMBL" id="JXXN02001468">
    <property type="protein sequence ID" value="THD24701.1"/>
    <property type="molecule type" value="Genomic_DNA"/>
</dbReference>
<feature type="region of interest" description="Disordered" evidence="4">
    <location>
        <begin position="771"/>
        <end position="796"/>
    </location>
</feature>
<keyword evidence="7" id="KW-1185">Reference proteome</keyword>
<feature type="region of interest" description="Disordered" evidence="4">
    <location>
        <begin position="913"/>
        <end position="932"/>
    </location>
</feature>
<name>A0A4E0RE50_FASHE</name>
<evidence type="ECO:0000256" key="4">
    <source>
        <dbReference type="SAM" id="MobiDB-lite"/>
    </source>
</evidence>
<feature type="domain" description="CRC" evidence="5">
    <location>
        <begin position="347"/>
        <end position="458"/>
    </location>
</feature>
<dbReference type="PANTHER" id="PTHR12446">
    <property type="entry name" value="TESMIN/TSO1-RELATED"/>
    <property type="match status" value="1"/>
</dbReference>
<feature type="region of interest" description="Disordered" evidence="4">
    <location>
        <begin position="170"/>
        <end position="191"/>
    </location>
</feature>
<feature type="region of interest" description="Disordered" evidence="4">
    <location>
        <begin position="537"/>
        <end position="565"/>
    </location>
</feature>
<dbReference type="InterPro" id="IPR028307">
    <property type="entry name" value="Lin-54_fam"/>
</dbReference>
<sequence length="982" mass="104606">MVDSINKNNQGVLLHSILTSELAHGQSSQTTQTVSPNPTTTNLEGCCGTFSLPVVARALSSMTSSMPFIFIPSVSASKTAVSLMRPSLTSPVSQSQAPVTANAVVTESQTDSPSMTPIPQFSSAPSVEVSTLSPGSGVRCAAVLPIRPSPAKGAHKASFLPILPKFRSRRLPKSRTLRQSRRKRSPTPTDAEVREKVMAILDRMKEIEAKQRKEKEDAINARIGGIKCAAKTSRAASDKSSESHVVQEIIPNSLETSEFPRLEPISPASSVEATPSPLIENNVTRDEPALKVEECLPQCTSPFQEQSVDRTPSPCVSQTSFVPNNLDTNFSTQSLENASSMLSNGILIRRCTCSRTGCLKLYCDCFAAGQRCSDCCCFGCLNNSEHEELRQKAIDRIVTRKPDAFLSKIEYSSENESVHTRGCNCKRSSCVKNYCECYEARIRCTSRCRCQSCFNTESWAALTPPANQSKPGIRPRSGSSYTSCSTDHLLTTAGCNNTENYNGSITSGLTTAAIDDGRASASSPSTTTNDLDALSAMLVDPSDSPGLVEDTTTLSVDGRLPSDQSNVKLDMDERVAPTIVSVGSSGASGSSTPPSSTSSVLPSPAVEIRGLTQPVLTSQLIQPPILSAPTSATLMTAAIPPINPMDRIWQAVSQATGHHASLPSCNPLVGLQLPTGPGATLVGVNGLAPSSSHPAISPPVQSTTTVLGYPGDASNLLATYLVALLSGQSQVVLPPTQPTPAYFNPANITSVSPSAILLNCPTAPISPTVLTDDTRGINTTNRATNNSASSIGPNVTHPMPTSEPGVLKNTVPCTLAPAPTSVRLATTTTIAAMRPVPDTAKPEINTVGVISVPVEGSRLNGDDQYTAEELATFERLLQQRCRGAPKANPINTAVSRADECHQTPIKAEQLDTVSDLETAPPPTLDRSRKSHLSPVHRLNAEVVHLRRQIFRLTRTVRSQDRSIRALQRTIRQLWMSDSALSR</sequence>